<dbReference type="GeneID" id="5698718"/>
<dbReference type="EMBL" id="AACB03000001">
    <property type="protein sequence ID" value="KAE8304648.1"/>
    <property type="molecule type" value="Genomic_DNA"/>
</dbReference>
<feature type="region of interest" description="Disordered" evidence="1">
    <location>
        <begin position="778"/>
        <end position="871"/>
    </location>
</feature>
<evidence type="ECO:0000256" key="1">
    <source>
        <dbReference type="SAM" id="MobiDB-lite"/>
    </source>
</evidence>
<feature type="region of interest" description="Disordered" evidence="1">
    <location>
        <begin position="234"/>
        <end position="330"/>
    </location>
</feature>
<feature type="compositionally biased region" description="Basic and acidic residues" evidence="1">
    <location>
        <begin position="283"/>
        <end position="298"/>
    </location>
</feature>
<dbReference type="OMA" id="CTINGLQ"/>
<feature type="compositionally biased region" description="Basic residues" evidence="1">
    <location>
        <begin position="841"/>
        <end position="856"/>
    </location>
</feature>
<dbReference type="RefSeq" id="XP_001705833.1">
    <property type="nucleotide sequence ID" value="XM_001705781.1"/>
</dbReference>
<feature type="region of interest" description="Disordered" evidence="1">
    <location>
        <begin position="34"/>
        <end position="79"/>
    </location>
</feature>
<feature type="region of interest" description="Disordered" evidence="1">
    <location>
        <begin position="207"/>
        <end position="226"/>
    </location>
</feature>
<comment type="caution">
    <text evidence="2">The sequence shown here is derived from an EMBL/GenBank/DDBJ whole genome shotgun (WGS) entry which is preliminary data.</text>
</comment>
<feature type="compositionally biased region" description="Polar residues" evidence="1">
    <location>
        <begin position="268"/>
        <end position="278"/>
    </location>
</feature>
<feature type="compositionally biased region" description="Polar residues" evidence="1">
    <location>
        <begin position="824"/>
        <end position="834"/>
    </location>
</feature>
<dbReference type="AlphaFoldDB" id="A8BP02"/>
<evidence type="ECO:0000313" key="3">
    <source>
        <dbReference type="Proteomes" id="UP000001548"/>
    </source>
</evidence>
<reference evidence="2 3" key="1">
    <citation type="journal article" date="2007" name="Science">
        <title>Genomic minimalism in the early diverging intestinal parasite Giardia lamblia.</title>
        <authorList>
            <person name="Morrison H.G."/>
            <person name="McArthur A.G."/>
            <person name="Gillin F.D."/>
            <person name="Aley S.B."/>
            <person name="Adam R.D."/>
            <person name="Olsen G.J."/>
            <person name="Best A.A."/>
            <person name="Cande W.Z."/>
            <person name="Chen F."/>
            <person name="Cipriano M.J."/>
            <person name="Davids B.J."/>
            <person name="Dawson S.C."/>
            <person name="Elmendorf H.G."/>
            <person name="Hehl A.B."/>
            <person name="Holder M.E."/>
            <person name="Huse S.M."/>
            <person name="Kim U.U."/>
            <person name="Lasek-Nesselquist E."/>
            <person name="Manning G."/>
            <person name="Nigam A."/>
            <person name="Nixon J.E."/>
            <person name="Palm D."/>
            <person name="Passamaneck N.E."/>
            <person name="Prabhu A."/>
            <person name="Reich C.I."/>
            <person name="Reiner D.S."/>
            <person name="Samuelson J."/>
            <person name="Svard S.G."/>
            <person name="Sogin M.L."/>
        </authorList>
    </citation>
    <scope>NUCLEOTIDE SEQUENCE [LARGE SCALE GENOMIC DNA]</scope>
    <source>
        <strain evidence="2 3">WB C6</strain>
    </source>
</reference>
<dbReference type="VEuPathDB" id="GiardiaDB:GL50803_16365"/>
<feature type="region of interest" description="Disordered" evidence="1">
    <location>
        <begin position="154"/>
        <end position="192"/>
    </location>
</feature>
<dbReference type="KEGG" id="gla:GL50803_0016365"/>
<protein>
    <submittedName>
        <fullName evidence="2">Uncharacterized protein</fullName>
    </submittedName>
</protein>
<feature type="compositionally biased region" description="Basic residues" evidence="1">
    <location>
        <begin position="313"/>
        <end position="323"/>
    </location>
</feature>
<feature type="region of interest" description="Disordered" evidence="1">
    <location>
        <begin position="682"/>
        <end position="703"/>
    </location>
</feature>
<dbReference type="HOGENOM" id="CLU_267214_0_0_1"/>
<feature type="region of interest" description="Disordered" evidence="1">
    <location>
        <begin position="347"/>
        <end position="375"/>
    </location>
</feature>
<feature type="compositionally biased region" description="Low complexity" evidence="1">
    <location>
        <begin position="348"/>
        <end position="371"/>
    </location>
</feature>
<name>A8BP02_GIAIC</name>
<feature type="compositionally biased region" description="Polar residues" evidence="1">
    <location>
        <begin position="857"/>
        <end position="871"/>
    </location>
</feature>
<organism evidence="2 3">
    <name type="scientific">Giardia intestinalis (strain ATCC 50803 / WB clone C6)</name>
    <name type="common">Giardia lamblia</name>
    <dbReference type="NCBI Taxonomy" id="184922"/>
    <lineage>
        <taxon>Eukaryota</taxon>
        <taxon>Metamonada</taxon>
        <taxon>Diplomonadida</taxon>
        <taxon>Hexamitidae</taxon>
        <taxon>Giardiinae</taxon>
        <taxon>Giardia</taxon>
    </lineage>
</organism>
<dbReference type="Proteomes" id="UP000001548">
    <property type="component" value="Unassembled WGS sequence"/>
</dbReference>
<proteinExistence type="predicted"/>
<feature type="compositionally biased region" description="Basic residues" evidence="1">
    <location>
        <begin position="38"/>
        <end position="49"/>
    </location>
</feature>
<sequence>MSALERGLHSRHLRDGASRNRDNSIFYDTMSCVERPQRIRNHPHKKQSKQSHGARAQTSYSFYQDDRRPNRYAHQRTSYTIHSDSDDSYIYSELDDRTDNENYDAPHPDRTMHYNKDFKAFCTEIAQYVVEACTRSAIQSSSMYVDTASSILSASPDDGMDDRAPASSKGHASSRRALLHGEFARNSRLTKSQDKLQSINEIFSGSHRGAHYSKGKDNTHHNGRYTYQQNPLAAPTAKRGMAQLESSPLRTQHGAARSPNAKALGDDSINSPRALQTRISKRSRPDKQGSEAAIRRLVVEPFPAEPPDSQRAMPHHASQKVRRTQPTSAHLESQTVVFSAEDNHLHSVDSSASDNNDSFVSDSNTDSSTYSNREDGINYVPMKKLSSNMKEDNNVTSVAVAAANAFSCISEGRERKASKKQSLVDARAISSHLPSDDDIKAAASQKNGIKEAFVHDSLVPCASADQQLAAIGGSSLYTELKSVNFNKQAISVRLVEITNDFRRYKSEIAKQFAELQEIVASMSTQIKMLECTINGLQIGVHAQPSFARGSGIFWHDSLIHKDHSAAAGRSSGTGANSVMQYPKIISTPLIDPARSSCSSTQMVSRSPEPIDVMRSEHKPPMVPSFHAGATDVMGRCDLRNYVLSTDGQSESVHDSVSSQTEPNSLSIVQMGDEKISALTASQISKEKKRKHHTSSKCEPRDSIGVTISPLSAAAEVLDRKSGLSDMAAPSARKHTRSSIQDFIKEASSTREKSPSRNPSLCQNSTASYVEDMDIHNEDPAVIGPEAPVSGISTDDPERTGDTKSTSRRSHRTGGIEFSDRGDTQDQTGYASTYEASDIHKSGKSKPRERRQRKSKSHSNSTKDYQGNEEASYSQSILSEQLVSMNILGANMVQPELEVPLNQSDTPIHPYLLSHPDSAEHAATLDPSNYGLIEKLFVSDLSRSPSIFNDDTEFMIVETIEIVQSIYILPGLRNNKLTTWSTACRTLGNLMINTDGPFWRATYQCARYLLALYVAYGSAVLEAGLSEIYQRFYTALKTMTGVGNEEIQADCLLVASVLDLICGVTQLRQEGDLTRLVSSIATVAPSLSQVGFAAHVFPLPVCLLVVMEELISEEQFQLVNTWIRSNQEPQDDEQKRIAEFAVYFSTYFYSMMSYVTDFYVTITGHSKKPDEPLALGNPVSAGMLCNLASLYRAGVLLQENLSPPEGSFEANSLKLGLKQLISLVPEIDEIITRTEKR</sequence>
<feature type="region of interest" description="Disordered" evidence="1">
    <location>
        <begin position="1"/>
        <end position="21"/>
    </location>
</feature>
<gene>
    <name evidence="2" type="ORF">GL50803_0016365</name>
</gene>
<keyword evidence="3" id="KW-1185">Reference proteome</keyword>
<accession>A8BP02</accession>
<evidence type="ECO:0000313" key="2">
    <source>
        <dbReference type="EMBL" id="KAE8304648.1"/>
    </source>
</evidence>